<evidence type="ECO:0000256" key="1">
    <source>
        <dbReference type="SAM" id="MobiDB-lite"/>
    </source>
</evidence>
<feature type="compositionally biased region" description="Pro residues" evidence="1">
    <location>
        <begin position="83"/>
        <end position="94"/>
    </location>
</feature>
<organism evidence="2 3">
    <name type="scientific">Dissostichus mawsoni</name>
    <name type="common">Antarctic cod</name>
    <dbReference type="NCBI Taxonomy" id="36200"/>
    <lineage>
        <taxon>Eukaryota</taxon>
        <taxon>Metazoa</taxon>
        <taxon>Chordata</taxon>
        <taxon>Craniata</taxon>
        <taxon>Vertebrata</taxon>
        <taxon>Euteleostomi</taxon>
        <taxon>Actinopterygii</taxon>
        <taxon>Neopterygii</taxon>
        <taxon>Teleostei</taxon>
        <taxon>Neoteleostei</taxon>
        <taxon>Acanthomorphata</taxon>
        <taxon>Eupercaria</taxon>
        <taxon>Perciformes</taxon>
        <taxon>Notothenioidei</taxon>
        <taxon>Nototheniidae</taxon>
        <taxon>Dissostichus</taxon>
    </lineage>
</organism>
<dbReference type="Proteomes" id="UP000518266">
    <property type="component" value="Unassembled WGS sequence"/>
</dbReference>
<feature type="region of interest" description="Disordered" evidence="1">
    <location>
        <begin position="80"/>
        <end position="114"/>
    </location>
</feature>
<reference evidence="2 3" key="1">
    <citation type="submission" date="2020-03" db="EMBL/GenBank/DDBJ databases">
        <title>Dissostichus mawsoni Genome sequencing and assembly.</title>
        <authorList>
            <person name="Park H."/>
        </authorList>
    </citation>
    <scope>NUCLEOTIDE SEQUENCE [LARGE SCALE GENOMIC DNA]</scope>
    <source>
        <strain evidence="2">DM0001</strain>
        <tissue evidence="2">Muscle</tissue>
    </source>
</reference>
<feature type="region of interest" description="Disordered" evidence="1">
    <location>
        <begin position="170"/>
        <end position="215"/>
    </location>
</feature>
<name>A0A7J5Z5D4_DISMA</name>
<evidence type="ECO:0000313" key="2">
    <source>
        <dbReference type="EMBL" id="KAF3857042.1"/>
    </source>
</evidence>
<evidence type="ECO:0000313" key="3">
    <source>
        <dbReference type="Proteomes" id="UP000518266"/>
    </source>
</evidence>
<feature type="compositionally biased region" description="Basic and acidic residues" evidence="1">
    <location>
        <begin position="177"/>
        <end position="191"/>
    </location>
</feature>
<gene>
    <name evidence="2" type="ORF">F7725_008901</name>
</gene>
<protein>
    <submittedName>
        <fullName evidence="2">Uncharacterized protein</fullName>
    </submittedName>
</protein>
<dbReference type="AlphaFoldDB" id="A0A7J5Z5D4"/>
<dbReference type="EMBL" id="JAAKFY010000005">
    <property type="protein sequence ID" value="KAF3857042.1"/>
    <property type="molecule type" value="Genomic_DNA"/>
</dbReference>
<sequence>MGTQCVGIFCRCVRKGGELQREQAGRRRSTASFFIVRIIMVERRRKRRKRRVSLRQSFEDGVDLLSDCPPSLNWEETLLTLESPPPPADAPPPAANTSSSTGSSSTGSSHCSQCGGLQASEGSFGGHVLATQVLADMFVVLSPGLLVGEAAPLQAQLPGCQAVGVIPQAGDRHGRHKDAADDRHGNQRGEHPAGGGRGLTRVARGKPSHLALELH</sequence>
<proteinExistence type="predicted"/>
<keyword evidence="3" id="KW-1185">Reference proteome</keyword>
<comment type="caution">
    <text evidence="2">The sequence shown here is derived from an EMBL/GenBank/DDBJ whole genome shotgun (WGS) entry which is preliminary data.</text>
</comment>
<accession>A0A7J5Z5D4</accession>
<feature type="compositionally biased region" description="Low complexity" evidence="1">
    <location>
        <begin position="95"/>
        <end position="109"/>
    </location>
</feature>